<evidence type="ECO:0000256" key="4">
    <source>
        <dbReference type="ARBA" id="ARBA00022670"/>
    </source>
</evidence>
<keyword evidence="7" id="KW-0788">Thiol protease</keyword>
<dbReference type="EMBL" id="MN740219">
    <property type="protein sequence ID" value="QHT94342.1"/>
    <property type="molecule type" value="Genomic_DNA"/>
</dbReference>
<evidence type="ECO:0000256" key="6">
    <source>
        <dbReference type="ARBA" id="ARBA00022801"/>
    </source>
</evidence>
<dbReference type="PANTHER" id="PTHR21646:SF24">
    <property type="entry name" value="UBIQUITIN CARBOXYL-TERMINAL HYDROLASE"/>
    <property type="match status" value="1"/>
</dbReference>
<accession>A0A6C0IMX0</accession>
<dbReference type="Gene3D" id="3.90.70.10">
    <property type="entry name" value="Cysteine proteinases"/>
    <property type="match status" value="1"/>
</dbReference>
<keyword evidence="4" id="KW-0645">Protease</keyword>
<dbReference type="Pfam" id="PF00443">
    <property type="entry name" value="UCH"/>
    <property type="match status" value="1"/>
</dbReference>
<evidence type="ECO:0000313" key="9">
    <source>
        <dbReference type="EMBL" id="QHT94342.1"/>
    </source>
</evidence>
<evidence type="ECO:0000256" key="2">
    <source>
        <dbReference type="ARBA" id="ARBA00009085"/>
    </source>
</evidence>
<dbReference type="PANTHER" id="PTHR21646">
    <property type="entry name" value="UBIQUITIN CARBOXYL-TERMINAL HYDROLASE"/>
    <property type="match status" value="1"/>
</dbReference>
<dbReference type="PROSITE" id="PS50235">
    <property type="entry name" value="USP_3"/>
    <property type="match status" value="1"/>
</dbReference>
<evidence type="ECO:0000259" key="8">
    <source>
        <dbReference type="PROSITE" id="PS50235"/>
    </source>
</evidence>
<comment type="similarity">
    <text evidence="2">Belongs to the peptidase C19 family.</text>
</comment>
<dbReference type="InterPro" id="IPR001394">
    <property type="entry name" value="Peptidase_C19_UCH"/>
</dbReference>
<name>A0A6C0IMX0_9ZZZZ</name>
<dbReference type="GO" id="GO:0004843">
    <property type="term" value="F:cysteine-type deubiquitinase activity"/>
    <property type="evidence" value="ECO:0007669"/>
    <property type="project" value="UniProtKB-EC"/>
</dbReference>
<keyword evidence="5" id="KW-0833">Ubl conjugation pathway</keyword>
<feature type="domain" description="USP" evidence="8">
    <location>
        <begin position="12"/>
        <end position="350"/>
    </location>
</feature>
<dbReference type="PROSITE" id="PS00972">
    <property type="entry name" value="USP_1"/>
    <property type="match status" value="1"/>
</dbReference>
<dbReference type="EC" id="3.4.19.12" evidence="3"/>
<comment type="catalytic activity">
    <reaction evidence="1">
        <text>Thiol-dependent hydrolysis of ester, thioester, amide, peptide and isopeptide bonds formed by the C-terminal Gly of ubiquitin (a 76-residue protein attached to proteins as an intracellular targeting signal).</text>
        <dbReference type="EC" id="3.4.19.12"/>
    </reaction>
</comment>
<dbReference type="InterPro" id="IPR038765">
    <property type="entry name" value="Papain-like_cys_pep_sf"/>
</dbReference>
<dbReference type="SUPFAM" id="SSF54001">
    <property type="entry name" value="Cysteine proteinases"/>
    <property type="match status" value="1"/>
</dbReference>
<evidence type="ECO:0000256" key="3">
    <source>
        <dbReference type="ARBA" id="ARBA00012759"/>
    </source>
</evidence>
<dbReference type="AlphaFoldDB" id="A0A6C0IMX0"/>
<sequence>MEINKYKDKGFIGLENLGNTCFLNSCLQVLSNTYELNDLLEKMEHNQLQVHTNKNDYMMVEEWNSLRKVMWSGNGVVSPKRYVLNLKKIAKLKKMELFTGNSQNDLPEFLLFFMDCIHNSISRNVTMNINGNIEGDTDKLAVVCYKMLKDIYKKEYSEIMKMFYGIYVSEIKSVKTNKQESLTPQHYFMLDLPIHIIGEKQIIASTLYDCFDLFTYPEYLEGDNAWFNERTGEKENIQKRMIFWNFPDILIITLNRFSIDGMRRINKEIDFPIDNLDLTKYVCGYNKSSYIYDLFGVCNHMGSPHGGHYNAFVRNYANQWIHYDDESHSIVKDVSKIVSPSAYCLFYRKKNT</sequence>
<evidence type="ECO:0000256" key="7">
    <source>
        <dbReference type="ARBA" id="ARBA00022807"/>
    </source>
</evidence>
<dbReference type="InterPro" id="IPR028889">
    <property type="entry name" value="USP"/>
</dbReference>
<organism evidence="9">
    <name type="scientific">viral metagenome</name>
    <dbReference type="NCBI Taxonomy" id="1070528"/>
    <lineage>
        <taxon>unclassified sequences</taxon>
        <taxon>metagenomes</taxon>
        <taxon>organismal metagenomes</taxon>
    </lineage>
</organism>
<keyword evidence="6" id="KW-0378">Hydrolase</keyword>
<evidence type="ECO:0000256" key="5">
    <source>
        <dbReference type="ARBA" id="ARBA00022786"/>
    </source>
</evidence>
<reference evidence="9" key="1">
    <citation type="journal article" date="2020" name="Nature">
        <title>Giant virus diversity and host interactions through global metagenomics.</title>
        <authorList>
            <person name="Schulz F."/>
            <person name="Roux S."/>
            <person name="Paez-Espino D."/>
            <person name="Jungbluth S."/>
            <person name="Walsh D.A."/>
            <person name="Denef V.J."/>
            <person name="McMahon K.D."/>
            <person name="Konstantinidis K.T."/>
            <person name="Eloe-Fadrosh E.A."/>
            <person name="Kyrpides N.C."/>
            <person name="Woyke T."/>
        </authorList>
    </citation>
    <scope>NUCLEOTIDE SEQUENCE</scope>
    <source>
        <strain evidence="9">GVMAG-M-3300024258-28</strain>
    </source>
</reference>
<dbReference type="InterPro" id="IPR018200">
    <property type="entry name" value="USP_CS"/>
</dbReference>
<dbReference type="GO" id="GO:0016579">
    <property type="term" value="P:protein deubiquitination"/>
    <property type="evidence" value="ECO:0007669"/>
    <property type="project" value="InterPro"/>
</dbReference>
<evidence type="ECO:0000256" key="1">
    <source>
        <dbReference type="ARBA" id="ARBA00000707"/>
    </source>
</evidence>
<dbReference type="PROSITE" id="PS00973">
    <property type="entry name" value="USP_2"/>
    <property type="match status" value="1"/>
</dbReference>
<proteinExistence type="inferred from homology"/>
<dbReference type="InterPro" id="IPR050185">
    <property type="entry name" value="Ub_carboxyl-term_hydrolase"/>
</dbReference>
<dbReference type="GO" id="GO:0006508">
    <property type="term" value="P:proteolysis"/>
    <property type="evidence" value="ECO:0007669"/>
    <property type="project" value="UniProtKB-KW"/>
</dbReference>
<protein>
    <recommendedName>
        <fullName evidence="3">ubiquitinyl hydrolase 1</fullName>
        <ecNumber evidence="3">3.4.19.12</ecNumber>
    </recommendedName>
</protein>